<dbReference type="EMBL" id="WBZC01000002">
    <property type="protein sequence ID" value="KAB3539652.1"/>
    <property type="molecule type" value="Genomic_DNA"/>
</dbReference>
<dbReference type="InterPro" id="IPR003713">
    <property type="entry name" value="FliS"/>
</dbReference>
<dbReference type="GO" id="GO:0071973">
    <property type="term" value="P:bacterial-type flagellum-dependent cell motility"/>
    <property type="evidence" value="ECO:0007669"/>
    <property type="project" value="TreeGrafter"/>
</dbReference>
<evidence type="ECO:0000256" key="5">
    <source>
        <dbReference type="ARBA" id="ARBA00023186"/>
    </source>
</evidence>
<organism evidence="7 8">
    <name type="scientific">Alkaliphilus pronyensis</name>
    <dbReference type="NCBI Taxonomy" id="1482732"/>
    <lineage>
        <taxon>Bacteria</taxon>
        <taxon>Bacillati</taxon>
        <taxon>Bacillota</taxon>
        <taxon>Clostridia</taxon>
        <taxon>Peptostreptococcales</taxon>
        <taxon>Natronincolaceae</taxon>
        <taxon>Alkaliphilus</taxon>
    </lineage>
</organism>
<dbReference type="GO" id="GO:0044780">
    <property type="term" value="P:bacterial-type flagellum assembly"/>
    <property type="evidence" value="ECO:0007669"/>
    <property type="project" value="InterPro"/>
</dbReference>
<evidence type="ECO:0000313" key="8">
    <source>
        <dbReference type="Proteomes" id="UP000432715"/>
    </source>
</evidence>
<protein>
    <recommendedName>
        <fullName evidence="6">Flagellar secretion chaperone FliS</fullName>
    </recommendedName>
</protein>
<reference evidence="7 8" key="1">
    <citation type="submission" date="2019-10" db="EMBL/GenBank/DDBJ databases">
        <title>Alkaliphilus serpentinus sp. nov. and Alkaliphilus pronyensis sp. nov., two novel anaerobic alkaliphilic species isolated from the serpentinized-hosted hydrothermal field of the Prony Bay (New Caledonia).</title>
        <authorList>
            <person name="Postec A."/>
        </authorList>
    </citation>
    <scope>NUCLEOTIDE SEQUENCE [LARGE SCALE GENOMIC DNA]</scope>
    <source>
        <strain evidence="7 8">LacV</strain>
    </source>
</reference>
<keyword evidence="7" id="KW-0282">Flagellum</keyword>
<keyword evidence="7" id="KW-0969">Cilium</keyword>
<dbReference type="PIRSF" id="PIRSF039090">
    <property type="entry name" value="Flis"/>
    <property type="match status" value="1"/>
</dbReference>
<keyword evidence="8" id="KW-1185">Reference proteome</keyword>
<dbReference type="AlphaFoldDB" id="A0A6I0FH33"/>
<accession>A0A6I0FH33</accession>
<dbReference type="RefSeq" id="WP_151859612.1">
    <property type="nucleotide sequence ID" value="NZ_WBZC01000002.1"/>
</dbReference>
<keyword evidence="5" id="KW-0143">Chaperone</keyword>
<dbReference type="Pfam" id="PF02561">
    <property type="entry name" value="FliS"/>
    <property type="match status" value="1"/>
</dbReference>
<evidence type="ECO:0000256" key="2">
    <source>
        <dbReference type="ARBA" id="ARBA00008787"/>
    </source>
</evidence>
<evidence type="ECO:0000256" key="3">
    <source>
        <dbReference type="ARBA" id="ARBA00022490"/>
    </source>
</evidence>
<gene>
    <name evidence="7" type="primary">fliS</name>
    <name evidence="7" type="ORF">F8154_00425</name>
</gene>
<dbReference type="OrthoDB" id="1524959at2"/>
<keyword evidence="4 6" id="KW-1005">Bacterial flagellum biogenesis</keyword>
<keyword evidence="7" id="KW-0966">Cell projection</keyword>
<evidence type="ECO:0000256" key="1">
    <source>
        <dbReference type="ARBA" id="ARBA00004514"/>
    </source>
</evidence>
<dbReference type="PANTHER" id="PTHR34773:SF1">
    <property type="entry name" value="FLAGELLAR SECRETION CHAPERONE FLIS"/>
    <property type="match status" value="1"/>
</dbReference>
<evidence type="ECO:0000256" key="4">
    <source>
        <dbReference type="ARBA" id="ARBA00022795"/>
    </source>
</evidence>
<dbReference type="GO" id="GO:0005829">
    <property type="term" value="C:cytosol"/>
    <property type="evidence" value="ECO:0007669"/>
    <property type="project" value="UniProtKB-SubCell"/>
</dbReference>
<name>A0A6I0FH33_9FIRM</name>
<dbReference type="InterPro" id="IPR036584">
    <property type="entry name" value="FliS_sf"/>
</dbReference>
<comment type="similarity">
    <text evidence="2 6">Belongs to the FliS family.</text>
</comment>
<dbReference type="Proteomes" id="UP000432715">
    <property type="component" value="Unassembled WGS sequence"/>
</dbReference>
<dbReference type="NCBIfam" id="TIGR00208">
    <property type="entry name" value="fliS"/>
    <property type="match status" value="1"/>
</dbReference>
<sequence>MALNNPYNQYKENSIKTASPQELTLMLYNGAIKFINQGKIFIEAKNISAANEALKRAQDIIDELNNTLDMKYDVSNGLRAIYTYIKQRLVDANIRKDIAPLNEAAEMVVELRDTWKEAMKLAKIGNR</sequence>
<dbReference type="CDD" id="cd16098">
    <property type="entry name" value="FliS"/>
    <property type="match status" value="1"/>
</dbReference>
<dbReference type="Gene3D" id="1.20.120.340">
    <property type="entry name" value="Flagellar protein FliS"/>
    <property type="match status" value="1"/>
</dbReference>
<keyword evidence="3 6" id="KW-0963">Cytoplasm</keyword>
<evidence type="ECO:0000256" key="6">
    <source>
        <dbReference type="PIRNR" id="PIRNR039090"/>
    </source>
</evidence>
<proteinExistence type="inferred from homology"/>
<dbReference type="SUPFAM" id="SSF101116">
    <property type="entry name" value="Flagellar export chaperone FliS"/>
    <property type="match status" value="1"/>
</dbReference>
<evidence type="ECO:0000313" key="7">
    <source>
        <dbReference type="EMBL" id="KAB3539652.1"/>
    </source>
</evidence>
<comment type="subcellular location">
    <subcellularLocation>
        <location evidence="1 6">Cytoplasm</location>
        <location evidence="1 6">Cytosol</location>
    </subcellularLocation>
</comment>
<comment type="caution">
    <text evidence="7">The sequence shown here is derived from an EMBL/GenBank/DDBJ whole genome shotgun (WGS) entry which is preliminary data.</text>
</comment>
<dbReference type="PANTHER" id="PTHR34773">
    <property type="entry name" value="FLAGELLAR SECRETION CHAPERONE FLIS"/>
    <property type="match status" value="1"/>
</dbReference>